<dbReference type="Pfam" id="PF10282">
    <property type="entry name" value="Lactonase"/>
    <property type="match status" value="1"/>
</dbReference>
<dbReference type="GO" id="GO:0016788">
    <property type="term" value="F:hydrolase activity, acting on ester bonds"/>
    <property type="evidence" value="ECO:0007669"/>
    <property type="project" value="InterPro"/>
</dbReference>
<keyword evidence="2" id="KW-0732">Signal</keyword>
<dbReference type="NCBIfam" id="TIGR02276">
    <property type="entry name" value="beta_rpt_yvtn"/>
    <property type="match status" value="1"/>
</dbReference>
<evidence type="ECO:0000256" key="2">
    <source>
        <dbReference type="SAM" id="SignalP"/>
    </source>
</evidence>
<gene>
    <name evidence="3" type="ORF">DEO27_011985</name>
</gene>
<dbReference type="InterPro" id="IPR051200">
    <property type="entry name" value="Host-pathogen_enzymatic-act"/>
</dbReference>
<dbReference type="InterPro" id="IPR017850">
    <property type="entry name" value="Alkaline_phosphatase_core_sf"/>
</dbReference>
<evidence type="ECO:0000256" key="1">
    <source>
        <dbReference type="ARBA" id="ARBA00022801"/>
    </source>
</evidence>
<dbReference type="Gene3D" id="2.130.10.10">
    <property type="entry name" value="YVTN repeat-like/Quinoprotein amine dehydrogenase"/>
    <property type="match status" value="3"/>
</dbReference>
<dbReference type="InterPro" id="IPR011048">
    <property type="entry name" value="Haem_d1_sf"/>
</dbReference>
<reference evidence="3" key="1">
    <citation type="submission" date="2019-08" db="EMBL/GenBank/DDBJ databases">
        <title>Comparative genome analysis confer to the adaptation heavy metal polluted environment.</title>
        <authorList>
            <person name="Li Y."/>
        </authorList>
    </citation>
    <scope>NUCLEOTIDE SEQUENCE [LARGE SCALE GENOMIC DNA]</scope>
    <source>
        <strain evidence="3">P1</strain>
    </source>
</reference>
<dbReference type="SUPFAM" id="SSF53649">
    <property type="entry name" value="Alkaline phosphatase-like"/>
    <property type="match status" value="1"/>
</dbReference>
<dbReference type="Pfam" id="PF04185">
    <property type="entry name" value="Phosphoesterase"/>
    <property type="match status" value="1"/>
</dbReference>
<dbReference type="SUPFAM" id="SSF51004">
    <property type="entry name" value="C-terminal (heme d1) domain of cytochrome cd1-nitrite reductase"/>
    <property type="match status" value="1"/>
</dbReference>
<sequence length="817" mass="89565">MKTLSNKILCLAFLLLTCNKFVHAQDLATIESKRVKLPNGWSLTPVGKSLPLGDLPLNIAISKSHHYAAVTNNGQSVQTIQLLDAHTDRELDKVLISKAWGGLVFSADERSLYASGGDNNWIVRYAINNDKLIAADTIKLGEAWSKKPNSASISPTGLALDDKRGILYVVTKLDNSLYLINLKTKSIRQQIKLGTEAYTCLLSPDMSKLYISLWGGDKVAIFDTKENKLLDPIAVGDNPNDLCVSRNGKYLYVANANDNTVSVIDTRKAKVLETLNTAVSPTPLSGTTSNSVALSKDGKALYIANADNNCLAVFDVTKPGSSQSRGFVPTGWYPSVVRVIDDKLYVANAKGFSSLPNPHGPNPAAKNQTVVLHGGDPFRPSRTEYIGGGLLMGTLSIIPAPTEKELSVYSQAVVHNTPYHREQETGADGEAGNPIPAKVGAASPIKYVFYIIQENRTYDQVLSDMPKGNGDTSLLLFGKRVTPNHHALAENFVLLDNFYVDGEVSADGHNWSLGAYATDYMEKNWPTSYGNRGPGAVGLTAKNKLYIWDQANRFNVSYRTYGEFINADNTPQIPVLKDHFTKAYPTRDLRDPDTLRYSAWEHDFDSLMHNNAVPRLNTVRMLSDHTEGTTAGRPTPFAHVADNDLAVGKLVEHISKSPIWENSVIFILEDDAQNGPDHVDAHRSPAYIAGGFVKRNFVDHTMYSTSSVLRTIELILGLPPMTQYDASANAMWRCFDKKSDATPFKSFPSNINLNELNPKGTKLAAMAKGLDFTGVDRVPDEIMNTMIWKAIKGEYAPVPTPVRAAFVKAVQKADDDD</sequence>
<name>A0A5C1I0D7_9SPHI</name>
<dbReference type="EMBL" id="CP043450">
    <property type="protein sequence ID" value="QEM10711.1"/>
    <property type="molecule type" value="Genomic_DNA"/>
</dbReference>
<keyword evidence="4" id="KW-1185">Reference proteome</keyword>
<proteinExistence type="predicted"/>
<dbReference type="AlphaFoldDB" id="A0A5C1I0D7"/>
<dbReference type="KEGG" id="mrub:DEO27_011985"/>
<dbReference type="RefSeq" id="WP_112565914.1">
    <property type="nucleotide sequence ID" value="NZ_CP043450.1"/>
</dbReference>
<dbReference type="Gene3D" id="3.40.720.10">
    <property type="entry name" value="Alkaline Phosphatase, subunit A"/>
    <property type="match status" value="1"/>
</dbReference>
<dbReference type="PANTHER" id="PTHR47197">
    <property type="entry name" value="PROTEIN NIRF"/>
    <property type="match status" value="1"/>
</dbReference>
<evidence type="ECO:0000313" key="3">
    <source>
        <dbReference type="EMBL" id="QEM10711.1"/>
    </source>
</evidence>
<accession>A0A5C1I0D7</accession>
<feature type="chain" id="PRO_5023103312" evidence="2">
    <location>
        <begin position="25"/>
        <end position="817"/>
    </location>
</feature>
<dbReference type="OrthoDB" id="145213at2"/>
<organism evidence="3 4">
    <name type="scientific">Mucilaginibacter rubeus</name>
    <dbReference type="NCBI Taxonomy" id="2027860"/>
    <lineage>
        <taxon>Bacteria</taxon>
        <taxon>Pseudomonadati</taxon>
        <taxon>Bacteroidota</taxon>
        <taxon>Sphingobacteriia</taxon>
        <taxon>Sphingobacteriales</taxon>
        <taxon>Sphingobacteriaceae</taxon>
        <taxon>Mucilaginibacter</taxon>
    </lineage>
</organism>
<keyword evidence="1" id="KW-0378">Hydrolase</keyword>
<protein>
    <submittedName>
        <fullName evidence="3">Bifunctional YncE family protein/alkaline phosphatase family protein</fullName>
    </submittedName>
</protein>
<dbReference type="InterPro" id="IPR007312">
    <property type="entry name" value="Phosphoesterase"/>
</dbReference>
<dbReference type="InterPro" id="IPR019405">
    <property type="entry name" value="Lactonase_7-beta_prop"/>
</dbReference>
<dbReference type="InterPro" id="IPR015943">
    <property type="entry name" value="WD40/YVTN_repeat-like_dom_sf"/>
</dbReference>
<dbReference type="InterPro" id="IPR011964">
    <property type="entry name" value="YVTN_b-propeller_repeat"/>
</dbReference>
<dbReference type="PANTHER" id="PTHR47197:SF3">
    <property type="entry name" value="DIHYDRO-HEME D1 DEHYDROGENASE"/>
    <property type="match status" value="1"/>
</dbReference>
<evidence type="ECO:0000313" key="4">
    <source>
        <dbReference type="Proteomes" id="UP000251402"/>
    </source>
</evidence>
<dbReference type="Proteomes" id="UP000251402">
    <property type="component" value="Chromosome"/>
</dbReference>
<feature type="signal peptide" evidence="2">
    <location>
        <begin position="1"/>
        <end position="24"/>
    </location>
</feature>